<accession>A0ABW4THV5</accession>
<evidence type="ECO:0000313" key="1">
    <source>
        <dbReference type="EMBL" id="MFD1940525.1"/>
    </source>
</evidence>
<dbReference type="RefSeq" id="WP_379583805.1">
    <property type="nucleotide sequence ID" value="NZ_JBHUFV010000112.1"/>
</dbReference>
<comment type="caution">
    <text evidence="1">The sequence shown here is derived from an EMBL/GenBank/DDBJ whole genome shotgun (WGS) entry which is preliminary data.</text>
</comment>
<evidence type="ECO:0000313" key="2">
    <source>
        <dbReference type="Proteomes" id="UP001597368"/>
    </source>
</evidence>
<dbReference type="EMBL" id="JBHUFV010000112">
    <property type="protein sequence ID" value="MFD1940525.1"/>
    <property type="molecule type" value="Genomic_DNA"/>
</dbReference>
<dbReference type="Proteomes" id="UP001597368">
    <property type="component" value="Unassembled WGS sequence"/>
</dbReference>
<organism evidence="1 2">
    <name type="scientific">Nonomuraea mangrovi</name>
    <dbReference type="NCBI Taxonomy" id="2316207"/>
    <lineage>
        <taxon>Bacteria</taxon>
        <taxon>Bacillati</taxon>
        <taxon>Actinomycetota</taxon>
        <taxon>Actinomycetes</taxon>
        <taxon>Streptosporangiales</taxon>
        <taxon>Streptosporangiaceae</taxon>
        <taxon>Nonomuraea</taxon>
    </lineage>
</organism>
<name>A0ABW4THV5_9ACTN</name>
<protein>
    <submittedName>
        <fullName evidence="1">Uncharacterized protein</fullName>
    </submittedName>
</protein>
<reference evidence="2" key="1">
    <citation type="journal article" date="2019" name="Int. J. Syst. Evol. Microbiol.">
        <title>The Global Catalogue of Microorganisms (GCM) 10K type strain sequencing project: providing services to taxonomists for standard genome sequencing and annotation.</title>
        <authorList>
            <consortium name="The Broad Institute Genomics Platform"/>
            <consortium name="The Broad Institute Genome Sequencing Center for Infectious Disease"/>
            <person name="Wu L."/>
            <person name="Ma J."/>
        </authorList>
    </citation>
    <scope>NUCLEOTIDE SEQUENCE [LARGE SCALE GENOMIC DNA]</scope>
    <source>
        <strain evidence="2">ICMP 6774ER</strain>
    </source>
</reference>
<sequence length="239" mass="23947">MPIAVHGSTPATVSAASSTLTTTSFTPPAGSLLVACIGWERSSDAAAATTLSNTGTALTWTERVVRNKDDAGGNFGWAGISTALVGASQSITVTALSAKTGDAGGLKVFVVTGIDPVTPTGAVGEGSSTGSADKDLTVTAYTSTQPGSRAFGIAADFLQRGTPTSSDTGFGWDIAGRMSGIAVHKAADSGLAGSSVSLNFNAAAADPTWNWAALEVLPETPLAPRPYVLGQAVQRAATW</sequence>
<gene>
    <name evidence="1" type="ORF">ACFSKW_54630</name>
</gene>
<proteinExistence type="predicted"/>
<keyword evidence="2" id="KW-1185">Reference proteome</keyword>